<dbReference type="EMBL" id="JAAMPI010001383">
    <property type="protein sequence ID" value="KAF4625422.1"/>
    <property type="molecule type" value="Genomic_DNA"/>
</dbReference>
<protein>
    <recommendedName>
        <fullName evidence="5">Heterokaryon incompatibility domain-containing protein</fullName>
    </recommendedName>
</protein>
<evidence type="ECO:0000259" key="1">
    <source>
        <dbReference type="Pfam" id="PF06985"/>
    </source>
</evidence>
<feature type="domain" description="Heterokaryon incompatibility" evidence="1">
    <location>
        <begin position="22"/>
        <end position="139"/>
    </location>
</feature>
<gene>
    <name evidence="3" type="ORF">G7Y89_g12747</name>
</gene>
<sequence>MRLINVHTLDLEEFFGYYIPRYTILSHTWGKEEISFQEYTWLRAQEKEWAEDSDDLDEMTSKRRRRLQDKVQALRSRAGFQKIEKFVQLAAQGSHPYVWVDTCCIDKSSSAELSEAINSMFAWYGQAELCFVYLSDVHETIHEFGPGSEFGRSRWFTRGWTLQELLAPSHVYFYNSRWDCFGSLRQHTALISAMTGIQEDFLGVGLSGSWLKRPSLAEKMSWAARRRTTRAEDEAYCLLGIFNVQMPLLYGEGARAFERLQHEILMRTEDLSLLAWGRLGVGLESEPCSSLLAPSPRGFLVGDRKWEKLIPPETQQQQHFQMTNKGLHLFLHLWCVELPAEFNVNRVVWYAILPCEEESIIDGKRQILMLVGSHVQMDDVRDPSKIVAFTRVGTTYLQLARPPKPNFNFFPRMVYLSQHGIPPSEGPDYLKLRWDRKMNLSCVEIFPHTVSQPQPWFNPMIVEGLVVPLQIGRTFFLMYPHASNGLIDVKKRLLKPFIVVVTFRVLKGNFLDVELASWKSEDRSLAYLFLNRLESPEMDYWKKPGDLGVDVKTDLISYSNSRPIGDIRLNFSS</sequence>
<dbReference type="InterPro" id="IPR010730">
    <property type="entry name" value="HET"/>
</dbReference>
<evidence type="ECO:0000313" key="4">
    <source>
        <dbReference type="Proteomes" id="UP000566819"/>
    </source>
</evidence>
<dbReference type="InterPro" id="IPR058525">
    <property type="entry name" value="DUF8212"/>
</dbReference>
<dbReference type="PANTHER" id="PTHR10622">
    <property type="entry name" value="HET DOMAIN-CONTAINING PROTEIN"/>
    <property type="match status" value="1"/>
</dbReference>
<evidence type="ECO:0000259" key="2">
    <source>
        <dbReference type="Pfam" id="PF26640"/>
    </source>
</evidence>
<dbReference type="Proteomes" id="UP000566819">
    <property type="component" value="Unassembled WGS sequence"/>
</dbReference>
<reference evidence="3 4" key="1">
    <citation type="submission" date="2020-03" db="EMBL/GenBank/DDBJ databases">
        <title>Draft Genome Sequence of Cudoniella acicularis.</title>
        <authorList>
            <person name="Buettner E."/>
            <person name="Kellner H."/>
        </authorList>
    </citation>
    <scope>NUCLEOTIDE SEQUENCE [LARGE SCALE GENOMIC DNA]</scope>
    <source>
        <strain evidence="3 4">DSM 108380</strain>
    </source>
</reference>
<comment type="caution">
    <text evidence="3">The sequence shown here is derived from an EMBL/GenBank/DDBJ whole genome shotgun (WGS) entry which is preliminary data.</text>
</comment>
<dbReference type="Pfam" id="PF26640">
    <property type="entry name" value="DUF8212"/>
    <property type="match status" value="1"/>
</dbReference>
<evidence type="ECO:0008006" key="5">
    <source>
        <dbReference type="Google" id="ProtNLM"/>
    </source>
</evidence>
<dbReference type="Pfam" id="PF06985">
    <property type="entry name" value="HET"/>
    <property type="match status" value="1"/>
</dbReference>
<dbReference type="PANTHER" id="PTHR10622:SF10">
    <property type="entry name" value="HET DOMAIN-CONTAINING PROTEIN"/>
    <property type="match status" value="1"/>
</dbReference>
<proteinExistence type="predicted"/>
<accession>A0A8H4VX29</accession>
<evidence type="ECO:0000313" key="3">
    <source>
        <dbReference type="EMBL" id="KAF4625422.1"/>
    </source>
</evidence>
<dbReference type="AlphaFoldDB" id="A0A8H4VX29"/>
<organism evidence="3 4">
    <name type="scientific">Cudoniella acicularis</name>
    <dbReference type="NCBI Taxonomy" id="354080"/>
    <lineage>
        <taxon>Eukaryota</taxon>
        <taxon>Fungi</taxon>
        <taxon>Dikarya</taxon>
        <taxon>Ascomycota</taxon>
        <taxon>Pezizomycotina</taxon>
        <taxon>Leotiomycetes</taxon>
        <taxon>Helotiales</taxon>
        <taxon>Tricladiaceae</taxon>
        <taxon>Cudoniella</taxon>
    </lineage>
</organism>
<feature type="domain" description="DUF8212" evidence="2">
    <location>
        <begin position="255"/>
        <end position="287"/>
    </location>
</feature>
<dbReference type="OrthoDB" id="674604at2759"/>
<keyword evidence="4" id="KW-1185">Reference proteome</keyword>
<name>A0A8H4VX29_9HELO</name>